<evidence type="ECO:0000313" key="10">
    <source>
        <dbReference type="EMBL" id="KJE91496.1"/>
    </source>
</evidence>
<dbReference type="AlphaFoldDB" id="A0A0D2U8V0"/>
<protein>
    <recommendedName>
        <fullName evidence="8">L-2-hydroxyglutarate dehydrogenase, mitochondrial</fullName>
        <ecNumber evidence="7">1.1.99.2</ecNumber>
    </recommendedName>
</protein>
<keyword evidence="4" id="KW-0560">Oxidoreductase</keyword>
<dbReference type="GO" id="GO:0047545">
    <property type="term" value="F:(S)-2-hydroxyglutarate dehydrogenase activity"/>
    <property type="evidence" value="ECO:0007669"/>
    <property type="project" value="UniProtKB-EC"/>
</dbReference>
<keyword evidence="2" id="KW-0285">Flavoprotein</keyword>
<evidence type="ECO:0000256" key="8">
    <source>
        <dbReference type="ARBA" id="ARBA00041137"/>
    </source>
</evidence>
<accession>A0A0D2U8V0</accession>
<dbReference type="PANTHER" id="PTHR43104">
    <property type="entry name" value="L-2-HYDROXYGLUTARATE DEHYDROGENASE, MITOCHONDRIAL"/>
    <property type="match status" value="1"/>
</dbReference>
<dbReference type="Gene3D" id="3.30.9.10">
    <property type="entry name" value="D-Amino Acid Oxidase, subunit A, domain 2"/>
    <property type="match status" value="1"/>
</dbReference>
<organism evidence="10 11">
    <name type="scientific">Capsaspora owczarzaki (strain ATCC 30864)</name>
    <dbReference type="NCBI Taxonomy" id="595528"/>
    <lineage>
        <taxon>Eukaryota</taxon>
        <taxon>Filasterea</taxon>
        <taxon>Capsaspora</taxon>
    </lineage>
</organism>
<dbReference type="eggNOG" id="KOG2665">
    <property type="taxonomic scope" value="Eukaryota"/>
</dbReference>
<dbReference type="InParanoid" id="A0A0D2U8V0"/>
<evidence type="ECO:0000256" key="4">
    <source>
        <dbReference type="ARBA" id="ARBA00023002"/>
    </source>
</evidence>
<dbReference type="InterPro" id="IPR036188">
    <property type="entry name" value="FAD/NAD-bd_sf"/>
</dbReference>
<dbReference type="Proteomes" id="UP000008743">
    <property type="component" value="Unassembled WGS sequence"/>
</dbReference>
<dbReference type="EC" id="1.1.99.2" evidence="7"/>
<evidence type="ECO:0000256" key="7">
    <source>
        <dbReference type="ARBA" id="ARBA00038878"/>
    </source>
</evidence>
<keyword evidence="3" id="KW-0274">FAD</keyword>
<dbReference type="Gene3D" id="3.50.50.60">
    <property type="entry name" value="FAD/NAD(P)-binding domain"/>
    <property type="match status" value="1"/>
</dbReference>
<gene>
    <name evidence="10" type="ORF">CAOG_002625</name>
</gene>
<evidence type="ECO:0000313" key="11">
    <source>
        <dbReference type="Proteomes" id="UP000008743"/>
    </source>
</evidence>
<keyword evidence="11" id="KW-1185">Reference proteome</keyword>
<comment type="similarity">
    <text evidence="6">Belongs to the L2HGDH family.</text>
</comment>
<dbReference type="Pfam" id="PF01266">
    <property type="entry name" value="DAO"/>
    <property type="match status" value="1"/>
</dbReference>
<dbReference type="NCBIfam" id="NF008726">
    <property type="entry name" value="PRK11728.1"/>
    <property type="match status" value="1"/>
</dbReference>
<evidence type="ECO:0000259" key="9">
    <source>
        <dbReference type="Pfam" id="PF01266"/>
    </source>
</evidence>
<evidence type="ECO:0000256" key="2">
    <source>
        <dbReference type="ARBA" id="ARBA00022630"/>
    </source>
</evidence>
<dbReference type="PhylomeDB" id="A0A0D2U8V0"/>
<sequence>MLALRFATVRRLSTLNGVAAAANSAASATTQSAITPSTPTSKPQEFDVGVIGGGIVGMATARELSLRLPQLRIAVFEKESGLGAHQTGHNSGVIHAGIYYKPGSLKAKLCVEGLRLTYDYCDKKNIPYKKCGKLIVARSEEEIPGLKALFDRGQQNNVPDLRMIGVDEMKRIEPHCVGVQAIHSPVTGIVDWLQVTNSYADDFTANERNRVLTNHEVTSLDSVDPLNPRAYQHGVVVSFKSKPAVRCRYIITCAGMNSDRIAQKAGGQSEPVMVPIRGEYLTLKPDRRNLVNGLIYPVPDPTLPFLGVHFTPTMKGDVLLGPNAVFAFAREGYKFFDINPRDMFSALLFPGFQRLALKYWKFGMGEMYRSRFLSAQVKLLQDYVPEVTINDVQRGMAGIRAQAMDHHGNLVDDFVFETAVQPEGGPAASRTAHLLHVRNAPSPGATSSLAIAKVISDKAQEMFNLRQA</sequence>
<evidence type="ECO:0000256" key="3">
    <source>
        <dbReference type="ARBA" id="ARBA00022827"/>
    </source>
</evidence>
<dbReference type="PANTHER" id="PTHR43104:SF2">
    <property type="entry name" value="L-2-HYDROXYGLUTARATE DEHYDROGENASE, MITOCHONDRIAL"/>
    <property type="match status" value="1"/>
</dbReference>
<proteinExistence type="inferred from homology"/>
<feature type="domain" description="FAD dependent oxidoreductase" evidence="9">
    <location>
        <begin position="47"/>
        <end position="457"/>
    </location>
</feature>
<name>A0A0D2U8V0_CAPO3</name>
<dbReference type="SUPFAM" id="SSF51905">
    <property type="entry name" value="FAD/NAD(P)-binding domain"/>
    <property type="match status" value="1"/>
</dbReference>
<comment type="catalytic activity">
    <reaction evidence="5">
        <text>(S)-2-hydroxyglutarate + A = 2-oxoglutarate + AH2</text>
        <dbReference type="Rhea" id="RHEA:21252"/>
        <dbReference type="ChEBI" id="CHEBI:13193"/>
        <dbReference type="ChEBI" id="CHEBI:16782"/>
        <dbReference type="ChEBI" id="CHEBI:16810"/>
        <dbReference type="ChEBI" id="CHEBI:17499"/>
        <dbReference type="EC" id="1.1.99.2"/>
    </reaction>
</comment>
<dbReference type="InterPro" id="IPR006076">
    <property type="entry name" value="FAD-dep_OxRdtase"/>
</dbReference>
<dbReference type="OrthoDB" id="498204at2759"/>
<comment type="cofactor">
    <cofactor evidence="1">
        <name>FAD</name>
        <dbReference type="ChEBI" id="CHEBI:57692"/>
    </cofactor>
</comment>
<dbReference type="EMBL" id="KE346362">
    <property type="protein sequence ID" value="KJE91496.1"/>
    <property type="molecule type" value="Genomic_DNA"/>
</dbReference>
<dbReference type="OMA" id="GVHFTRM"/>
<evidence type="ECO:0000256" key="6">
    <source>
        <dbReference type="ARBA" id="ARBA00037941"/>
    </source>
</evidence>
<evidence type="ECO:0000256" key="5">
    <source>
        <dbReference type="ARBA" id="ARBA00036066"/>
    </source>
</evidence>
<dbReference type="RefSeq" id="XP_004349375.1">
    <property type="nucleotide sequence ID" value="XM_004349325.2"/>
</dbReference>
<evidence type="ECO:0000256" key="1">
    <source>
        <dbReference type="ARBA" id="ARBA00001974"/>
    </source>
</evidence>
<dbReference type="STRING" id="595528.A0A0D2U8V0"/>
<reference evidence="11" key="1">
    <citation type="submission" date="2011-02" db="EMBL/GenBank/DDBJ databases">
        <title>The Genome Sequence of Capsaspora owczarzaki ATCC 30864.</title>
        <authorList>
            <person name="Russ C."/>
            <person name="Cuomo C."/>
            <person name="Burger G."/>
            <person name="Gray M.W."/>
            <person name="Holland P.W.H."/>
            <person name="King N."/>
            <person name="Lang F.B.F."/>
            <person name="Roger A.J."/>
            <person name="Ruiz-Trillo I."/>
            <person name="Young S.K."/>
            <person name="Zeng Q."/>
            <person name="Gargeya S."/>
            <person name="Alvarado L."/>
            <person name="Berlin A."/>
            <person name="Chapman S.B."/>
            <person name="Chen Z."/>
            <person name="Freedman E."/>
            <person name="Gellesch M."/>
            <person name="Goldberg J."/>
            <person name="Griggs A."/>
            <person name="Gujja S."/>
            <person name="Heilman E."/>
            <person name="Heiman D."/>
            <person name="Howarth C."/>
            <person name="Mehta T."/>
            <person name="Neiman D."/>
            <person name="Pearson M."/>
            <person name="Roberts A."/>
            <person name="Saif S."/>
            <person name="Shea T."/>
            <person name="Shenoy N."/>
            <person name="Sisk P."/>
            <person name="Stolte C."/>
            <person name="Sykes S."/>
            <person name="White J."/>
            <person name="Yandava C."/>
            <person name="Haas B."/>
            <person name="Nusbaum C."/>
            <person name="Birren B."/>
        </authorList>
    </citation>
    <scope>NUCLEOTIDE SEQUENCE</scope>
    <source>
        <strain evidence="11">ATCC 30864</strain>
    </source>
</reference>